<dbReference type="RefSeq" id="WP_199384038.1">
    <property type="nucleotide sequence ID" value="NZ_JAEMHM010000008.1"/>
</dbReference>
<evidence type="ECO:0000313" key="2">
    <source>
        <dbReference type="Proteomes" id="UP000636888"/>
    </source>
</evidence>
<dbReference type="Proteomes" id="UP000636888">
    <property type="component" value="Unassembled WGS sequence"/>
</dbReference>
<accession>A0A8J7J7F8</accession>
<keyword evidence="2" id="KW-1185">Reference proteome</keyword>
<comment type="caution">
    <text evidence="1">The sequence shown here is derived from an EMBL/GenBank/DDBJ whole genome shotgun (WGS) entry which is preliminary data.</text>
</comment>
<reference evidence="1" key="1">
    <citation type="submission" date="2020-12" db="EMBL/GenBank/DDBJ databases">
        <title>Geomonas sp. Red875, isolated from river sediment.</title>
        <authorList>
            <person name="Xu Z."/>
            <person name="Zhang Z."/>
            <person name="Masuda Y."/>
            <person name="Itoh H."/>
            <person name="Senoo K."/>
        </authorList>
    </citation>
    <scope>NUCLEOTIDE SEQUENCE</scope>
    <source>
        <strain evidence="1">Red875</strain>
    </source>
</reference>
<dbReference type="EMBL" id="JAEMHM010000008">
    <property type="protein sequence ID" value="MBJ6725141.1"/>
    <property type="molecule type" value="Genomic_DNA"/>
</dbReference>
<protein>
    <submittedName>
        <fullName evidence="1">Uncharacterized protein</fullName>
    </submittedName>
</protein>
<name>A0A8J7J7F8_9BACT</name>
<dbReference type="AlphaFoldDB" id="A0A8J7J7F8"/>
<organism evidence="1 2">
    <name type="scientific">Geomesophilobacter sediminis</name>
    <dbReference type="NCBI Taxonomy" id="2798584"/>
    <lineage>
        <taxon>Bacteria</taxon>
        <taxon>Pseudomonadati</taxon>
        <taxon>Thermodesulfobacteriota</taxon>
        <taxon>Desulfuromonadia</taxon>
        <taxon>Geobacterales</taxon>
        <taxon>Geobacteraceae</taxon>
        <taxon>Geomesophilobacter</taxon>
    </lineage>
</organism>
<evidence type="ECO:0000313" key="1">
    <source>
        <dbReference type="EMBL" id="MBJ6725141.1"/>
    </source>
</evidence>
<gene>
    <name evidence="1" type="ORF">JFN93_10515</name>
</gene>
<sequence length="83" mass="9266">MSSLIFIGRSPFWFEPQTIAAGGSYQKKKEVKESERKRSILDLQFFWSVVVSVSEAAVSAVRRGANLQKAICKVNNKIVGLSF</sequence>
<proteinExistence type="predicted"/>